<organism evidence="4 5">
    <name type="scientific">Flagellimonas lutaonensis</name>
    <dbReference type="NCBI Taxonomy" id="516051"/>
    <lineage>
        <taxon>Bacteria</taxon>
        <taxon>Pseudomonadati</taxon>
        <taxon>Bacteroidota</taxon>
        <taxon>Flavobacteriia</taxon>
        <taxon>Flavobacteriales</taxon>
        <taxon>Flavobacteriaceae</taxon>
        <taxon>Flagellimonas</taxon>
    </lineage>
</organism>
<evidence type="ECO:0000313" key="4">
    <source>
        <dbReference type="EMBL" id="AKA35214.1"/>
    </source>
</evidence>
<dbReference type="EMBL" id="CP011071">
    <property type="protein sequence ID" value="AKA35214.1"/>
    <property type="molecule type" value="Genomic_DNA"/>
</dbReference>
<dbReference type="Proteomes" id="UP000032726">
    <property type="component" value="Chromosome"/>
</dbReference>
<reference evidence="4 5" key="1">
    <citation type="submission" date="2015-03" db="EMBL/GenBank/DDBJ databases">
        <title>Complete genome sequence of Muricauda lutaonensis CC-HSB-11T, isolated from a coastal hot spring.</title>
        <authorList>
            <person name="Kim K.M."/>
        </authorList>
    </citation>
    <scope>NUCLEOTIDE SEQUENCE [LARGE SCALE GENOMIC DNA]</scope>
    <source>
        <strain evidence="4 5">CC-HSB-11</strain>
    </source>
</reference>
<dbReference type="Pfam" id="PF07715">
    <property type="entry name" value="Plug"/>
    <property type="match status" value="1"/>
</dbReference>
<evidence type="ECO:0000256" key="2">
    <source>
        <dbReference type="SAM" id="SignalP"/>
    </source>
</evidence>
<dbReference type="PROSITE" id="PS51257">
    <property type="entry name" value="PROKAR_LIPOPROTEIN"/>
    <property type="match status" value="1"/>
</dbReference>
<dbReference type="AlphaFoldDB" id="A0A0D5YTI7"/>
<dbReference type="SUPFAM" id="SSF56935">
    <property type="entry name" value="Porins"/>
    <property type="match status" value="1"/>
</dbReference>
<dbReference type="InterPro" id="IPR039426">
    <property type="entry name" value="TonB-dep_rcpt-like"/>
</dbReference>
<dbReference type="InterPro" id="IPR012910">
    <property type="entry name" value="Plug_dom"/>
</dbReference>
<dbReference type="STRING" id="516051.VC82_1596"/>
<dbReference type="GO" id="GO:0009279">
    <property type="term" value="C:cell outer membrane"/>
    <property type="evidence" value="ECO:0007669"/>
    <property type="project" value="UniProtKB-SubCell"/>
</dbReference>
<accession>A0A0D5YTI7</accession>
<dbReference type="Gene3D" id="2.170.130.10">
    <property type="entry name" value="TonB-dependent receptor, plug domain"/>
    <property type="match status" value="1"/>
</dbReference>
<dbReference type="OrthoDB" id="982809at2"/>
<proteinExistence type="inferred from homology"/>
<evidence type="ECO:0000259" key="3">
    <source>
        <dbReference type="Pfam" id="PF07715"/>
    </source>
</evidence>
<dbReference type="PROSITE" id="PS52016">
    <property type="entry name" value="TONB_DEPENDENT_REC_3"/>
    <property type="match status" value="1"/>
</dbReference>
<dbReference type="HOGENOM" id="CLU_1893865_0_0_10"/>
<keyword evidence="1" id="KW-0812">Transmembrane</keyword>
<dbReference type="InterPro" id="IPR037066">
    <property type="entry name" value="Plug_dom_sf"/>
</dbReference>
<keyword evidence="2" id="KW-0732">Signal</keyword>
<name>A0A0D5YTI7_9FLAO</name>
<dbReference type="RefSeq" id="WP_045801888.1">
    <property type="nucleotide sequence ID" value="NZ_CP011071.1"/>
</dbReference>
<dbReference type="KEGG" id="mlt:VC82_1596"/>
<sequence>MKKLYCLLVFILIFGVTGCSSTKKKETTSMNVEQELERKNRGQVSLLTRIRQLPGVSLKNGLPVINKATNTLNSRDFGEPLYVLNGQIIGNSFSRIDELVDSFNVKKIEVVAGPDASFYGAQGAKGVIKITTFQ</sequence>
<feature type="chain" id="PRO_5002300441" description="TonB-dependent receptor plug domain-containing protein" evidence="2">
    <location>
        <begin position="22"/>
        <end position="134"/>
    </location>
</feature>
<keyword evidence="1" id="KW-1134">Transmembrane beta strand</keyword>
<keyword evidence="1" id="KW-0813">Transport</keyword>
<keyword evidence="1" id="KW-0998">Cell outer membrane</keyword>
<comment type="similarity">
    <text evidence="1">Belongs to the TonB-dependent receptor family.</text>
</comment>
<feature type="signal peptide" evidence="2">
    <location>
        <begin position="1"/>
        <end position="21"/>
    </location>
</feature>
<protein>
    <recommendedName>
        <fullName evidence="3">TonB-dependent receptor plug domain-containing protein</fullName>
    </recommendedName>
</protein>
<keyword evidence="5" id="KW-1185">Reference proteome</keyword>
<comment type="subcellular location">
    <subcellularLocation>
        <location evidence="1">Cell outer membrane</location>
        <topology evidence="1">Multi-pass membrane protein</topology>
    </subcellularLocation>
</comment>
<evidence type="ECO:0000256" key="1">
    <source>
        <dbReference type="PROSITE-ProRule" id="PRU01360"/>
    </source>
</evidence>
<feature type="domain" description="TonB-dependent receptor plug" evidence="3">
    <location>
        <begin position="24"/>
        <end position="127"/>
    </location>
</feature>
<keyword evidence="1" id="KW-0472">Membrane</keyword>
<evidence type="ECO:0000313" key="5">
    <source>
        <dbReference type="Proteomes" id="UP000032726"/>
    </source>
</evidence>
<gene>
    <name evidence="4" type="ORF">VC82_1596</name>
</gene>